<accession>A0AAE3DIF3</accession>
<dbReference type="Proteomes" id="UP001199424">
    <property type="component" value="Unassembled WGS sequence"/>
</dbReference>
<gene>
    <name evidence="1" type="ORF">LKD31_06980</name>
</gene>
<organism evidence="1 2">
    <name type="scientific">Hominenteromicrobium mulieris</name>
    <dbReference type="NCBI Taxonomy" id="2885357"/>
    <lineage>
        <taxon>Bacteria</taxon>
        <taxon>Bacillati</taxon>
        <taxon>Bacillota</taxon>
        <taxon>Clostridia</taxon>
        <taxon>Eubacteriales</taxon>
        <taxon>Oscillospiraceae</taxon>
        <taxon>Hominenteromicrobium</taxon>
    </lineage>
</organism>
<keyword evidence="2" id="KW-1185">Reference proteome</keyword>
<proteinExistence type="predicted"/>
<comment type="caution">
    <text evidence="1">The sequence shown here is derived from an EMBL/GenBank/DDBJ whole genome shotgun (WGS) entry which is preliminary data.</text>
</comment>
<dbReference type="EMBL" id="JAJEQC010000005">
    <property type="protein sequence ID" value="MCC2136759.1"/>
    <property type="molecule type" value="Genomic_DNA"/>
</dbReference>
<reference evidence="1" key="1">
    <citation type="submission" date="2021-10" db="EMBL/GenBank/DDBJ databases">
        <title>Anaerobic single-cell dispensing facilitates the cultivation of human gut bacteria.</title>
        <authorList>
            <person name="Afrizal A."/>
        </authorList>
    </citation>
    <scope>NUCLEOTIDE SEQUENCE</scope>
    <source>
        <strain evidence="1">CLA-AA-H250</strain>
    </source>
</reference>
<evidence type="ECO:0000313" key="1">
    <source>
        <dbReference type="EMBL" id="MCC2136759.1"/>
    </source>
</evidence>
<name>A0AAE3DIF3_9FIRM</name>
<evidence type="ECO:0000313" key="2">
    <source>
        <dbReference type="Proteomes" id="UP001199424"/>
    </source>
</evidence>
<protein>
    <submittedName>
        <fullName evidence="1">Uncharacterized protein</fullName>
    </submittedName>
</protein>
<sequence length="13" mass="1228">MIPFATCGGSGMG</sequence>